<gene>
    <name evidence="12" type="ORF">N8A98_02015</name>
</gene>
<evidence type="ECO:0000256" key="5">
    <source>
        <dbReference type="ARBA" id="ARBA00022989"/>
    </source>
</evidence>
<keyword evidence="3" id="KW-0488">Methylation</keyword>
<protein>
    <submittedName>
        <fullName evidence="12">Methyl-accepting chemotaxis protein</fullName>
    </submittedName>
</protein>
<dbReference type="SUPFAM" id="SSF58104">
    <property type="entry name" value="Methyl-accepting chemotaxis protein (MCP) signaling domain"/>
    <property type="match status" value="1"/>
</dbReference>
<dbReference type="CDD" id="cd11386">
    <property type="entry name" value="MCP_signal"/>
    <property type="match status" value="1"/>
</dbReference>
<dbReference type="InterPro" id="IPR004089">
    <property type="entry name" value="MCPsignal_dom"/>
</dbReference>
<keyword evidence="8" id="KW-0807">Transducer</keyword>
<dbReference type="Pfam" id="PF08269">
    <property type="entry name" value="dCache_2"/>
    <property type="match status" value="1"/>
</dbReference>
<dbReference type="PROSITE" id="PS50885">
    <property type="entry name" value="HAMP"/>
    <property type="match status" value="1"/>
</dbReference>
<evidence type="ECO:0000313" key="12">
    <source>
        <dbReference type="EMBL" id="UXN67859.1"/>
    </source>
</evidence>
<keyword evidence="13" id="KW-1185">Reference proteome</keyword>
<dbReference type="Pfam" id="PF18947">
    <property type="entry name" value="HAMP_2"/>
    <property type="match status" value="1"/>
</dbReference>
<evidence type="ECO:0000256" key="1">
    <source>
        <dbReference type="ARBA" id="ARBA00004651"/>
    </source>
</evidence>
<comment type="similarity">
    <text evidence="7">Belongs to the methyl-accepting chemotaxis (MCP) protein family.</text>
</comment>
<feature type="transmembrane region" description="Helical" evidence="9">
    <location>
        <begin position="12"/>
        <end position="33"/>
    </location>
</feature>
<evidence type="ECO:0000256" key="9">
    <source>
        <dbReference type="SAM" id="Phobius"/>
    </source>
</evidence>
<accession>A0ABY6C6U1</accession>
<reference evidence="12 13" key="1">
    <citation type="submission" date="2022-09" db="EMBL/GenBank/DDBJ databases">
        <title>Interaction between co-microsymbionts with complementary sets of symbiotic genes in legume-rhizobium systems.</title>
        <authorList>
            <person name="Safronova V."/>
            <person name="Sazanova A."/>
            <person name="Afonin A."/>
            <person name="Chirak E."/>
        </authorList>
    </citation>
    <scope>NUCLEOTIDE SEQUENCE [LARGE SCALE GENOMIC DNA]</scope>
    <source>
        <strain evidence="12 13">A18/4-1</strain>
        <plasmid evidence="12 13">p_unnamed1</plasmid>
    </source>
</reference>
<dbReference type="InterPro" id="IPR051310">
    <property type="entry name" value="MCP_chemotaxis"/>
</dbReference>
<dbReference type="Gene3D" id="3.30.450.20">
    <property type="entry name" value="PAS domain"/>
    <property type="match status" value="1"/>
</dbReference>
<dbReference type="Pfam" id="PF00015">
    <property type="entry name" value="MCPsignal"/>
    <property type="match status" value="1"/>
</dbReference>
<evidence type="ECO:0000259" key="10">
    <source>
        <dbReference type="PROSITE" id="PS50111"/>
    </source>
</evidence>
<geneLocation type="plasmid" evidence="12 13">
    <name>p_unnamed1</name>
</geneLocation>
<dbReference type="Gene3D" id="1.10.287.950">
    <property type="entry name" value="Methyl-accepting chemotaxis protein"/>
    <property type="match status" value="1"/>
</dbReference>
<keyword evidence="12" id="KW-0614">Plasmid</keyword>
<dbReference type="EMBL" id="CP104964">
    <property type="protein sequence ID" value="UXN67859.1"/>
    <property type="molecule type" value="Genomic_DNA"/>
</dbReference>
<dbReference type="SMART" id="SM01049">
    <property type="entry name" value="Cache_2"/>
    <property type="match status" value="1"/>
</dbReference>
<organism evidence="12 13">
    <name type="scientific">Devosia neptuniae</name>
    <dbReference type="NCBI Taxonomy" id="191302"/>
    <lineage>
        <taxon>Bacteria</taxon>
        <taxon>Pseudomonadati</taxon>
        <taxon>Pseudomonadota</taxon>
        <taxon>Alphaproteobacteria</taxon>
        <taxon>Hyphomicrobiales</taxon>
        <taxon>Devosiaceae</taxon>
        <taxon>Devosia</taxon>
    </lineage>
</organism>
<dbReference type="InterPro" id="IPR033480">
    <property type="entry name" value="sCache_2"/>
</dbReference>
<comment type="subcellular location">
    <subcellularLocation>
        <location evidence="1">Cell membrane</location>
        <topology evidence="1">Multi-pass membrane protein</topology>
    </subcellularLocation>
</comment>
<dbReference type="InterPro" id="IPR004010">
    <property type="entry name" value="Double_Cache_2"/>
</dbReference>
<dbReference type="Proteomes" id="UP001061862">
    <property type="component" value="Plasmid p_unnamed1"/>
</dbReference>
<dbReference type="SMART" id="SM00304">
    <property type="entry name" value="HAMP"/>
    <property type="match status" value="2"/>
</dbReference>
<dbReference type="PROSITE" id="PS50111">
    <property type="entry name" value="CHEMOTAXIS_TRANSDUC_2"/>
    <property type="match status" value="1"/>
</dbReference>
<evidence type="ECO:0000256" key="4">
    <source>
        <dbReference type="ARBA" id="ARBA00022692"/>
    </source>
</evidence>
<keyword evidence="5 9" id="KW-1133">Transmembrane helix</keyword>
<dbReference type="SMART" id="SM00283">
    <property type="entry name" value="MA"/>
    <property type="match status" value="1"/>
</dbReference>
<dbReference type="InterPro" id="IPR003660">
    <property type="entry name" value="HAMP_dom"/>
</dbReference>
<feature type="domain" description="Methyl-accepting transducer" evidence="10">
    <location>
        <begin position="386"/>
        <end position="615"/>
    </location>
</feature>
<dbReference type="PANTHER" id="PTHR43531:SF14">
    <property type="entry name" value="METHYL-ACCEPTING CHEMOTAXIS PROTEIN I-RELATED"/>
    <property type="match status" value="1"/>
</dbReference>
<feature type="transmembrane region" description="Helical" evidence="9">
    <location>
        <begin position="188"/>
        <end position="211"/>
    </location>
</feature>
<evidence type="ECO:0000256" key="7">
    <source>
        <dbReference type="ARBA" id="ARBA00029447"/>
    </source>
</evidence>
<evidence type="ECO:0000256" key="3">
    <source>
        <dbReference type="ARBA" id="ARBA00022481"/>
    </source>
</evidence>
<dbReference type="Pfam" id="PF00672">
    <property type="entry name" value="HAMP"/>
    <property type="match status" value="1"/>
</dbReference>
<evidence type="ECO:0000259" key="11">
    <source>
        <dbReference type="PROSITE" id="PS50885"/>
    </source>
</evidence>
<proteinExistence type="inferred from homology"/>
<dbReference type="Gene3D" id="6.10.340.10">
    <property type="match status" value="1"/>
</dbReference>
<keyword evidence="6 9" id="KW-0472">Membrane</keyword>
<dbReference type="PANTHER" id="PTHR43531">
    <property type="entry name" value="PROTEIN ICFG"/>
    <property type="match status" value="1"/>
</dbReference>
<evidence type="ECO:0000256" key="6">
    <source>
        <dbReference type="ARBA" id="ARBA00023136"/>
    </source>
</evidence>
<keyword evidence="2" id="KW-1003">Cell membrane</keyword>
<feature type="domain" description="HAMP" evidence="11">
    <location>
        <begin position="212"/>
        <end position="265"/>
    </location>
</feature>
<evidence type="ECO:0000256" key="2">
    <source>
        <dbReference type="ARBA" id="ARBA00022475"/>
    </source>
</evidence>
<dbReference type="CDD" id="cd06225">
    <property type="entry name" value="HAMP"/>
    <property type="match status" value="1"/>
</dbReference>
<evidence type="ECO:0000313" key="13">
    <source>
        <dbReference type="Proteomes" id="UP001061862"/>
    </source>
</evidence>
<evidence type="ECO:0000256" key="8">
    <source>
        <dbReference type="PROSITE-ProRule" id="PRU00284"/>
    </source>
</evidence>
<dbReference type="RefSeq" id="WP_262165370.1">
    <property type="nucleotide sequence ID" value="NZ_CP104964.1"/>
</dbReference>
<sequence length="677" mass="72916">MTNFFTGSIARRLYALIIIFAIGFASVLAYQLYTLRENLDAFKRTELQSVVQGATSIAQNYYDRAQAGEFTEEEAKSLTLESLRGFRYQGGEYVFIDTFDMVMLMHPTKPEKQGSDRSIEADGAGKLYIKEMVTNAIANGSTFVTYLFKSPEGGFFDKVSYAQAFTPWGWTIASGVLTTQVDAIFGEAALISGAIAFGVTLLLLLIGVFIARSISKPIARLNRDMVRIADNDFDVVPQGMTRRDEIGDMARSVEVFRENGLKVSQMTEAEAARIIADQRARQQMMSELQGAFGEVVDAAIAGNFSRRVEAQFPDPELNGLASSVNSLVATVDRGLDETGRVLTALANTDLTMRMEGEYQGAFARLKTDTNAVGDKLSEVVMQLRDTSRSLRLATGEILAGANDLSERTTKQAATIEETSATMEQLAATVLQNSQRAKDASVNAGEVTRTAEEGRKVMEKANEAMTAIETSSGKISNIIGMIDDIAFQTNLLALNASVEAARAGDAGKGFAVVAVEVRRLAQSAASASADVKVLIEQSTGEVGLGSRLVSDAAGRLHAMLDAARANNQLMDGIARDSQEQASAIEEVNIAVRQMDEMTQHNAALVEEMNASIEQTEAQAGALDDIVTVFKTGEGRAVAQRNSAPPPHSAIKPTNAKRAARAAYLSQGNAAISSDWSEF</sequence>
<dbReference type="SUPFAM" id="SSF158472">
    <property type="entry name" value="HAMP domain-like"/>
    <property type="match status" value="1"/>
</dbReference>
<keyword evidence="4 9" id="KW-0812">Transmembrane</keyword>
<name>A0ABY6C6U1_9HYPH</name>